<dbReference type="SUPFAM" id="SSF48208">
    <property type="entry name" value="Six-hairpin glycosidases"/>
    <property type="match status" value="1"/>
</dbReference>
<gene>
    <name evidence="3" type="ORF">ACFPER_04155</name>
</gene>
<dbReference type="EMBL" id="JBHSJC010000001">
    <property type="protein sequence ID" value="MFC4827971.1"/>
    <property type="molecule type" value="Genomic_DNA"/>
</dbReference>
<dbReference type="InterPro" id="IPR032856">
    <property type="entry name" value="GDE_N_bis"/>
</dbReference>
<organism evidence="3 4">
    <name type="scientific">Agromyces aurantiacus</name>
    <dbReference type="NCBI Taxonomy" id="165814"/>
    <lineage>
        <taxon>Bacteria</taxon>
        <taxon>Bacillati</taxon>
        <taxon>Actinomycetota</taxon>
        <taxon>Actinomycetes</taxon>
        <taxon>Micrococcales</taxon>
        <taxon>Microbacteriaceae</taxon>
        <taxon>Agromyces</taxon>
    </lineage>
</organism>
<name>A0ABV9R1J7_9MICO</name>
<evidence type="ECO:0000259" key="2">
    <source>
        <dbReference type="Pfam" id="PF22422"/>
    </source>
</evidence>
<feature type="domain" description="Mannosylglycerate hydrolase MGH1-like glycoside hydrolase" evidence="2">
    <location>
        <begin position="417"/>
        <end position="594"/>
    </location>
</feature>
<feature type="domain" description="Putative glycogen debranching enzyme N-terminal" evidence="1">
    <location>
        <begin position="20"/>
        <end position="197"/>
    </location>
</feature>
<sequence length="716" mass="77353">MTGWNTDALAGTAGAGAVTIVEGTSFCVSGPNGDMAPELPHGAFHRDTRVVSRLSLLVDGSPVEPLSSMSPHPDRVVLIGRAGHIPGRADTPLIVERDRRVGHGLRERITLRSYSRESMVVRVEIVLEADFADIFEVKEGRAARRPGRMREAGPHRYRIASPVGEHPGLAVSAEGAEVSDGRMRFDVVLDPRGTWSRRIVVAPEGDDLAATVGPDAEAASAEEPTRRFLAWQSAAPTSSMQDDAMERVIRRSQLDLGSLRIFDPRHPDRPVVAAGVPWFMALFGRDSLLTSWMALPLDPSLALGTLQTLAALQGSREVASSEEQPGRILHEVRLGATTNLALGGGSVYYGTADATPLYVVVLGELARWGGLPDESDDLLLAADRALEWVDRDGDRDGDGFVEYARLNEHGLLNQGWKDSWDGINFADGTLAQPPIALCEVQGYVYAAFIARGTLAAMRGDDAGARHWADRAAALKLAFNERFWLPERGYFAVALDRDKRPVDACASNMGHCLWSGIVDDDKAPAVAERLLSPEMFTGWGVRTLGSDMGAYNPASYHNGSVWPHDNAVIAAGLMRYGFVEEANRIVAGLFDAASHSGGRLPELFCGFDREHYPEPVSYPASCSPQAWAAATPLSLLRTTLRFDPSVPTGEVWVAPTSVADFGDIHLRNVPFAGKRISVDTSRNGTSVRGLPPGITLRHEPSPLAVVPVTVPTRRDTP</sequence>
<proteinExistence type="predicted"/>
<dbReference type="InterPro" id="IPR008928">
    <property type="entry name" value="6-hairpin_glycosidase_sf"/>
</dbReference>
<dbReference type="InterPro" id="IPR012341">
    <property type="entry name" value="6hp_glycosidase-like_sf"/>
</dbReference>
<comment type="caution">
    <text evidence="3">The sequence shown here is derived from an EMBL/GenBank/DDBJ whole genome shotgun (WGS) entry which is preliminary data.</text>
</comment>
<dbReference type="Gene3D" id="1.50.10.10">
    <property type="match status" value="1"/>
</dbReference>
<evidence type="ECO:0000259" key="1">
    <source>
        <dbReference type="Pfam" id="PF14742"/>
    </source>
</evidence>
<reference evidence="4" key="1">
    <citation type="journal article" date="2019" name="Int. J. Syst. Evol. Microbiol.">
        <title>The Global Catalogue of Microorganisms (GCM) 10K type strain sequencing project: providing services to taxonomists for standard genome sequencing and annotation.</title>
        <authorList>
            <consortium name="The Broad Institute Genomics Platform"/>
            <consortium name="The Broad Institute Genome Sequencing Center for Infectious Disease"/>
            <person name="Wu L."/>
            <person name="Ma J."/>
        </authorList>
    </citation>
    <scope>NUCLEOTIDE SEQUENCE [LARGE SCALE GENOMIC DNA]</scope>
    <source>
        <strain evidence="4">CGMCC 1.12192</strain>
    </source>
</reference>
<dbReference type="Pfam" id="PF14742">
    <property type="entry name" value="GDE_N_bis"/>
    <property type="match status" value="1"/>
</dbReference>
<dbReference type="Proteomes" id="UP001595960">
    <property type="component" value="Unassembled WGS sequence"/>
</dbReference>
<evidence type="ECO:0000313" key="4">
    <source>
        <dbReference type="Proteomes" id="UP001595960"/>
    </source>
</evidence>
<protein>
    <submittedName>
        <fullName evidence="3">Amylo-alpha-1,6-glucosidase</fullName>
    </submittedName>
</protein>
<accession>A0ABV9R1J7</accession>
<dbReference type="InterPro" id="IPR054491">
    <property type="entry name" value="MGH1-like_GH"/>
</dbReference>
<dbReference type="Pfam" id="PF22422">
    <property type="entry name" value="MGH1-like_GH"/>
    <property type="match status" value="1"/>
</dbReference>
<keyword evidence="4" id="KW-1185">Reference proteome</keyword>
<evidence type="ECO:0000313" key="3">
    <source>
        <dbReference type="EMBL" id="MFC4827971.1"/>
    </source>
</evidence>
<dbReference type="RefSeq" id="WP_204390813.1">
    <property type="nucleotide sequence ID" value="NZ_JAFBBW010000001.1"/>
</dbReference>